<dbReference type="GO" id="GO:0016787">
    <property type="term" value="F:hydrolase activity"/>
    <property type="evidence" value="ECO:0007669"/>
    <property type="project" value="InterPro"/>
</dbReference>
<dbReference type="Proteomes" id="UP000237752">
    <property type="component" value="Unassembled WGS sequence"/>
</dbReference>
<protein>
    <submittedName>
        <fullName evidence="4">Calcineurin-like phosphoesterase family protein</fullName>
    </submittedName>
</protein>
<feature type="transmembrane region" description="Helical" evidence="2">
    <location>
        <begin position="251"/>
        <end position="269"/>
    </location>
</feature>
<dbReference type="InterPro" id="IPR029052">
    <property type="entry name" value="Metallo-depent_PP-like"/>
</dbReference>
<evidence type="ECO:0000313" key="4">
    <source>
        <dbReference type="EMBL" id="PRZ43983.1"/>
    </source>
</evidence>
<proteinExistence type="predicted"/>
<feature type="domain" description="Calcineurin-like phosphoesterase" evidence="3">
    <location>
        <begin position="334"/>
        <end position="409"/>
    </location>
</feature>
<dbReference type="Pfam" id="PF00149">
    <property type="entry name" value="Metallophos"/>
    <property type="match status" value="1"/>
</dbReference>
<dbReference type="SUPFAM" id="SSF56300">
    <property type="entry name" value="Metallo-dependent phosphatases"/>
    <property type="match status" value="1"/>
</dbReference>
<keyword evidence="5" id="KW-1185">Reference proteome</keyword>
<evidence type="ECO:0000259" key="3">
    <source>
        <dbReference type="Pfam" id="PF00149"/>
    </source>
</evidence>
<reference evidence="4 5" key="1">
    <citation type="submission" date="2018-03" db="EMBL/GenBank/DDBJ databases">
        <title>Genomic Encyclopedia of Archaeal and Bacterial Type Strains, Phase II (KMG-II): from individual species to whole genera.</title>
        <authorList>
            <person name="Goeker M."/>
        </authorList>
    </citation>
    <scope>NUCLEOTIDE SEQUENCE [LARGE SCALE GENOMIC DNA]</scope>
    <source>
        <strain evidence="4 5">DSM 100065</strain>
    </source>
</reference>
<keyword evidence="2" id="KW-1133">Transmembrane helix</keyword>
<sequence length="631" mass="66940">MPSRGSTLIVNRNACIACIYSVFCFAERPDQQTTHGSHTRSIENDAQEPSSGEDSSNVHRTEASTPPSSLSTQIRASVRRRLTGVLTSVRHRPWHVLEVVVGFVMRWALRLALPLAGAAAMLHLFPYRAVAGGVHFSVQGTLLTRPGLSADTTIGNWSFPHVDGLPIGVHISPEAVDVVRLAGAATRNGPSYVQGLQADIQRQIPTIAVWLLGEMLIGVLVGLAVAVSVSLSVRYLRRQAHRTNELRIRSLQFAVATLVIALVAGYGAITYNRRWLDTSQVTGTLAALQLFPGKLQDYYNQQSKATDVVHAIAGIEQSLQQNIDAAASAETSYNIMFISDMHLAATYPLVQQYAANFAVKLIINTGDESEFGTAAEMTPTYLDQLKTLTAKVPMIWLAGNHDSPATVQIMRSIPGVTVVGTKSADGSGFGVGAQKLNAFGLTIAALPDPRVYGGSGAYGSDKPSVVTPLEQHAVNGAVKDVAHSSVFDIFATHEPVAAAQLDADLPGQIRQTNAGHLHAQNKDSEVQQKGHPITLVEGSTGAGGLDAINTGTAPPPVEFSIESVAVNCQFTKLVRFQINRSGSDTAEPTANATSQNVSAVTITLGSQKIQSGRECAVSQGIGVPTAIGTNN</sequence>
<comment type="caution">
    <text evidence="4">The sequence shown here is derived from an EMBL/GenBank/DDBJ whole genome shotgun (WGS) entry which is preliminary data.</text>
</comment>
<gene>
    <name evidence="4" type="ORF">CLV47_101107</name>
</gene>
<evidence type="ECO:0000313" key="5">
    <source>
        <dbReference type="Proteomes" id="UP000237752"/>
    </source>
</evidence>
<dbReference type="CDD" id="cd00838">
    <property type="entry name" value="MPP_superfamily"/>
    <property type="match status" value="1"/>
</dbReference>
<dbReference type="AlphaFoldDB" id="A0A2T1A5U5"/>
<feature type="compositionally biased region" description="Polar residues" evidence="1">
    <location>
        <begin position="63"/>
        <end position="73"/>
    </location>
</feature>
<keyword evidence="2" id="KW-0472">Membrane</keyword>
<dbReference type="EMBL" id="PVUE01000001">
    <property type="protein sequence ID" value="PRZ43983.1"/>
    <property type="molecule type" value="Genomic_DNA"/>
</dbReference>
<name>A0A2T1A5U5_9ACTN</name>
<feature type="region of interest" description="Disordered" evidence="1">
    <location>
        <begin position="33"/>
        <end position="73"/>
    </location>
</feature>
<organism evidence="4 5">
    <name type="scientific">Antricoccus suffuscus</name>
    <dbReference type="NCBI Taxonomy" id="1629062"/>
    <lineage>
        <taxon>Bacteria</taxon>
        <taxon>Bacillati</taxon>
        <taxon>Actinomycetota</taxon>
        <taxon>Actinomycetes</taxon>
        <taxon>Geodermatophilales</taxon>
        <taxon>Antricoccaceae</taxon>
        <taxon>Antricoccus</taxon>
    </lineage>
</organism>
<dbReference type="Gene3D" id="3.60.21.10">
    <property type="match status" value="1"/>
</dbReference>
<evidence type="ECO:0000256" key="1">
    <source>
        <dbReference type="SAM" id="MobiDB-lite"/>
    </source>
</evidence>
<accession>A0A2T1A5U5</accession>
<keyword evidence="2" id="KW-0812">Transmembrane</keyword>
<evidence type="ECO:0000256" key="2">
    <source>
        <dbReference type="SAM" id="Phobius"/>
    </source>
</evidence>
<dbReference type="InterPro" id="IPR004843">
    <property type="entry name" value="Calcineurin-like_PHP"/>
</dbReference>
<feature type="transmembrane region" description="Helical" evidence="2">
    <location>
        <begin position="207"/>
        <end position="231"/>
    </location>
</feature>